<dbReference type="EMBL" id="FAUH01000022">
    <property type="protein sequence ID" value="CUU67357.1"/>
    <property type="molecule type" value="Genomic_DNA"/>
</dbReference>
<dbReference type="OrthoDB" id="3268930at2"/>
<feature type="domain" description="WYL" evidence="1">
    <location>
        <begin position="162"/>
        <end position="227"/>
    </location>
</feature>
<dbReference type="Proteomes" id="UP000182498">
    <property type="component" value="Unassembled WGS sequence"/>
</dbReference>
<dbReference type="Pfam" id="PF25583">
    <property type="entry name" value="WCX"/>
    <property type="match status" value="1"/>
</dbReference>
<evidence type="ECO:0000313" key="3">
    <source>
        <dbReference type="EMBL" id="CUU67357.1"/>
    </source>
</evidence>
<dbReference type="RefSeq" id="WP_073884744.1">
    <property type="nucleotide sequence ID" value="NZ_FAUH01000022.1"/>
</dbReference>
<accession>A0A0X2NPC7</accession>
<dbReference type="PANTHER" id="PTHR34580">
    <property type="match status" value="1"/>
</dbReference>
<evidence type="ECO:0000259" key="2">
    <source>
        <dbReference type="Pfam" id="PF25583"/>
    </source>
</evidence>
<dbReference type="InterPro" id="IPR057727">
    <property type="entry name" value="WCX_dom"/>
</dbReference>
<gene>
    <name evidence="3" type="ORF">CVAR292_02719</name>
</gene>
<name>A0A0X2NPC7_9CORY</name>
<dbReference type="PROSITE" id="PS52050">
    <property type="entry name" value="WYL"/>
    <property type="match status" value="1"/>
</dbReference>
<dbReference type="AlphaFoldDB" id="A0A0X2NPC7"/>
<dbReference type="PANTHER" id="PTHR34580:SF3">
    <property type="entry name" value="PROTEIN PAFB"/>
    <property type="match status" value="1"/>
</dbReference>
<evidence type="ECO:0000313" key="4">
    <source>
        <dbReference type="Proteomes" id="UP000182498"/>
    </source>
</evidence>
<protein>
    <submittedName>
        <fullName evidence="3">Predicted transcriptional regulator</fullName>
    </submittedName>
</protein>
<feature type="domain" description="WCX" evidence="2">
    <location>
        <begin position="256"/>
        <end position="328"/>
    </location>
</feature>
<proteinExistence type="predicted"/>
<organism evidence="3 4">
    <name type="scientific">Corynebacterium variabile</name>
    <dbReference type="NCBI Taxonomy" id="1727"/>
    <lineage>
        <taxon>Bacteria</taxon>
        <taxon>Bacillati</taxon>
        <taxon>Actinomycetota</taxon>
        <taxon>Actinomycetes</taxon>
        <taxon>Mycobacteriales</taxon>
        <taxon>Corynebacteriaceae</taxon>
        <taxon>Corynebacterium</taxon>
    </lineage>
</organism>
<dbReference type="Pfam" id="PF13280">
    <property type="entry name" value="WYL"/>
    <property type="match status" value="1"/>
</dbReference>
<dbReference type="InterPro" id="IPR051534">
    <property type="entry name" value="CBASS_pafABC_assoc_protein"/>
</dbReference>
<evidence type="ECO:0000259" key="1">
    <source>
        <dbReference type="Pfam" id="PF13280"/>
    </source>
</evidence>
<dbReference type="InterPro" id="IPR026881">
    <property type="entry name" value="WYL_dom"/>
</dbReference>
<keyword evidence="4" id="KW-1185">Reference proteome</keyword>
<reference evidence="4" key="1">
    <citation type="submission" date="2015-11" db="EMBL/GenBank/DDBJ databases">
        <authorList>
            <person name="Dugat-Bony E."/>
        </authorList>
    </citation>
    <scope>NUCLEOTIDE SEQUENCE [LARGE SCALE GENOMIC DNA]</scope>
    <source>
        <strain evidence="4">Mu292</strain>
    </source>
</reference>
<sequence>MSSRNRPVKVYWEDAASRILNLLITLSDEPKFRSTAWIGAKVDGYSGAPDTVRKQLERDRALLADLGVRLEEKSTPDDDGQTEKLYRLDTASSYLPTVQFTPGQWDAVAAAGRWAMEDNLAEAVQAAVVKLTPASPLDAGHGVAPVVGAVPDSTDLTDTDVRRLRHALDHRLRLRFHYWPRLTADAQERTLEPWGVAAVDGRLFLTGFDVDRGAQRTFRLSRIAHLELVEEFCTEPVPDKPVRALVTGGLEAASTLVTAQVLFRTEGALELRARAHGDPVAHPEGELLTVGPVDRTWLVRTAAAYAPDAVVLDPPDLVADVVARLERAHDLSGGAR</sequence>